<proteinExistence type="predicted"/>
<protein>
    <submittedName>
        <fullName evidence="1">Uncharacterized protein</fullName>
    </submittedName>
</protein>
<name>I7MI09_TETTS</name>
<dbReference type="EMBL" id="GG662794">
    <property type="protein sequence ID" value="EAR90758.2"/>
    <property type="molecule type" value="Genomic_DNA"/>
</dbReference>
<accession>I7MI09</accession>
<gene>
    <name evidence="1" type="ORF">TTHERM_00709700</name>
</gene>
<dbReference type="RefSeq" id="XP_001011003.2">
    <property type="nucleotide sequence ID" value="XM_001011003.2"/>
</dbReference>
<keyword evidence="2" id="KW-1185">Reference proteome</keyword>
<dbReference type="InParanoid" id="I7MI09"/>
<reference evidence="1" key="1">
    <citation type="submission" date="2008-09" db="EMBL/GenBank/DDBJ databases">
        <authorList>
            <person name="Eisen J.A."/>
            <person name="Wu M."/>
            <person name="Wu D."/>
            <person name="Nierman W.C."/>
            <person name="Orias E."/>
            <person name="Delcher A.L."/>
            <person name="Salzberg S.L."/>
        </authorList>
    </citation>
    <scope>NUCLEOTIDE SEQUENCE</scope>
    <source>
        <strain evidence="1">SB210</strain>
    </source>
</reference>
<evidence type="ECO:0000313" key="2">
    <source>
        <dbReference type="Proteomes" id="UP000009168"/>
    </source>
</evidence>
<dbReference type="Proteomes" id="UP000009168">
    <property type="component" value="Unassembled WGS sequence"/>
</dbReference>
<evidence type="ECO:0000313" key="1">
    <source>
        <dbReference type="EMBL" id="EAR90758.2"/>
    </source>
</evidence>
<dbReference type="AlphaFoldDB" id="I7MI09"/>
<dbReference type="GeneID" id="7837087"/>
<sequence>MIVGLFRKESTKKSIYQQMYSQAEKFINIYDIYESLFQVKKAIKLMLSKDQYAALQFCGCDMNFDEIDNNIMQHKNQTIYNKETPENINNLNQEQNENQKIVLERISQTQENKQQNLQEKMQLIQIRKKEDKDIELSQNNYQKDKSENISSKQYQDLKIQGQYIAQTALIQDQEKIQQQQQLIVKNIFFSARNHLDDQDQIIDLNIFSSLIGQNELSQSECMLNNIQQNVYQQ</sequence>
<dbReference type="KEGG" id="tet:TTHERM_00709700"/>
<organism evidence="1 2">
    <name type="scientific">Tetrahymena thermophila (strain SB210)</name>
    <dbReference type="NCBI Taxonomy" id="312017"/>
    <lineage>
        <taxon>Eukaryota</taxon>
        <taxon>Sar</taxon>
        <taxon>Alveolata</taxon>
        <taxon>Ciliophora</taxon>
        <taxon>Intramacronucleata</taxon>
        <taxon>Oligohymenophorea</taxon>
        <taxon>Hymenostomatida</taxon>
        <taxon>Tetrahymenina</taxon>
        <taxon>Tetrahymenidae</taxon>
        <taxon>Tetrahymena</taxon>
    </lineage>
</organism>
<reference evidence="1" key="2">
    <citation type="submission" date="2014-02" db="EMBL/GenBank/DDBJ databases">
        <title>Annotation update of Tetrahymena thermophila SB210.</title>
        <authorList>
            <person name="Bidwell S."/>
            <person name="Michalis H.M."/>
            <person name="Zafar N."/>
            <person name="Joardar V."/>
            <person name="Miao W."/>
            <person name="Russ C."/>
            <person name="Eisen J."/>
            <person name="Wu M."/>
            <person name="Wu D."/>
            <person name="Nierman W."/>
            <person name="Orias E."/>
            <person name="Delcher A."/>
            <person name="Salzberg S."/>
            <person name="Coyne R."/>
        </authorList>
    </citation>
    <scope>NUCLEOTIDE SEQUENCE</scope>
    <source>
        <strain evidence="1">SB210</strain>
    </source>
</reference>